<dbReference type="PANTHER" id="PTHR34295:SF1">
    <property type="entry name" value="BIOTIN TRANSPORTER BIOY"/>
    <property type="match status" value="1"/>
</dbReference>
<proteinExistence type="inferred from homology"/>
<keyword evidence="3" id="KW-1133">Transmembrane helix</keyword>
<dbReference type="Gene3D" id="1.10.1760.20">
    <property type="match status" value="1"/>
</dbReference>
<comment type="caution">
    <text evidence="4">The sequence shown here is derived from an EMBL/GenBank/DDBJ whole genome shotgun (WGS) entry which is preliminary data.</text>
</comment>
<dbReference type="GO" id="GO:0015225">
    <property type="term" value="F:biotin transmembrane transporter activity"/>
    <property type="evidence" value="ECO:0007669"/>
    <property type="project" value="UniProtKB-UniRule"/>
</dbReference>
<dbReference type="GeneID" id="94364431"/>
<keyword evidence="3" id="KW-0812">Transmembrane</keyword>
<gene>
    <name evidence="4" type="ORF">C4N9_05985</name>
</gene>
<feature type="transmembrane region" description="Helical" evidence="3">
    <location>
        <begin position="120"/>
        <end position="142"/>
    </location>
</feature>
<dbReference type="PIRSF" id="PIRSF016661">
    <property type="entry name" value="BioY"/>
    <property type="match status" value="1"/>
</dbReference>
<comment type="similarity">
    <text evidence="1 2">Belongs to the BioY family.</text>
</comment>
<dbReference type="Proteomes" id="UP000244940">
    <property type="component" value="Unassembled WGS sequence"/>
</dbReference>
<dbReference type="Pfam" id="PF02632">
    <property type="entry name" value="BioY"/>
    <property type="match status" value="1"/>
</dbReference>
<name>A0A2U2CEC2_9RHOB</name>
<evidence type="ECO:0000256" key="2">
    <source>
        <dbReference type="PIRNR" id="PIRNR016661"/>
    </source>
</evidence>
<feature type="transmembrane region" description="Helical" evidence="3">
    <location>
        <begin position="92"/>
        <end position="113"/>
    </location>
</feature>
<evidence type="ECO:0000313" key="5">
    <source>
        <dbReference type="Proteomes" id="UP000244940"/>
    </source>
</evidence>
<keyword evidence="5" id="KW-1185">Reference proteome</keyword>
<evidence type="ECO:0000313" key="4">
    <source>
        <dbReference type="EMBL" id="PWE30245.1"/>
    </source>
</evidence>
<keyword evidence="2" id="KW-0813">Transport</keyword>
<dbReference type="EMBL" id="QEYD01000003">
    <property type="protein sequence ID" value="PWE30245.1"/>
    <property type="molecule type" value="Genomic_DNA"/>
</dbReference>
<protein>
    <recommendedName>
        <fullName evidence="2">Biotin transporter</fullName>
    </recommendedName>
</protein>
<comment type="subcellular location">
    <subcellularLocation>
        <location evidence="2">Cell membrane</location>
        <topology evidence="2">Multi-pass membrane protein</topology>
    </subcellularLocation>
</comment>
<keyword evidence="2 3" id="KW-0472">Membrane</keyword>
<dbReference type="RefSeq" id="WP_109532391.1">
    <property type="nucleotide sequence ID" value="NZ_QEYD01000003.1"/>
</dbReference>
<keyword evidence="2" id="KW-1003">Cell membrane</keyword>
<reference evidence="4 5" key="1">
    <citation type="submission" date="2018-05" db="EMBL/GenBank/DDBJ databases">
        <title>Pararhodobacter marina sp. nov., isolated from deep-sea water of the Indian Ocean.</title>
        <authorList>
            <person name="Lai Q.Sr."/>
            <person name="Liu X."/>
            <person name="Shao Z."/>
        </authorList>
    </citation>
    <scope>NUCLEOTIDE SEQUENCE [LARGE SCALE GENOMIC DNA]</scope>
    <source>
        <strain evidence="4 5">CIC4N-9</strain>
    </source>
</reference>
<feature type="transmembrane region" description="Helical" evidence="3">
    <location>
        <begin position="15"/>
        <end position="37"/>
    </location>
</feature>
<organism evidence="4 5">
    <name type="scientific">Pararhodobacter marinus</name>
    <dbReference type="NCBI Taxonomy" id="2184063"/>
    <lineage>
        <taxon>Bacteria</taxon>
        <taxon>Pseudomonadati</taxon>
        <taxon>Pseudomonadota</taxon>
        <taxon>Alphaproteobacteria</taxon>
        <taxon>Rhodobacterales</taxon>
        <taxon>Paracoccaceae</taxon>
        <taxon>Pararhodobacter</taxon>
    </lineage>
</organism>
<dbReference type="GO" id="GO:0005886">
    <property type="term" value="C:plasma membrane"/>
    <property type="evidence" value="ECO:0007669"/>
    <property type="project" value="UniProtKB-SubCell"/>
</dbReference>
<dbReference type="AlphaFoldDB" id="A0A2U2CEC2"/>
<dbReference type="InterPro" id="IPR003784">
    <property type="entry name" value="BioY"/>
</dbReference>
<feature type="transmembrane region" description="Helical" evidence="3">
    <location>
        <begin position="49"/>
        <end position="72"/>
    </location>
</feature>
<feature type="transmembrane region" description="Helical" evidence="3">
    <location>
        <begin position="162"/>
        <end position="184"/>
    </location>
</feature>
<accession>A0A2U2CEC2</accession>
<sequence>MAQDTLLHASAGASFLTRALAVLGGSAVIALGAQVSVPMVPVPMSLQTLAVLLVGLTAGSRLGAAAVLAYLVEGALGLPVFAGGQFGLPYMMGPTGGFLLGFVAMAFLAGLMAERGVARGFAGIVATGLLASVVLYVPGIAWLDAVTPLDLWGALNAGMVPFLLGDAVKIVVAALVVTGAWAALRTRRG</sequence>
<dbReference type="OrthoDB" id="9803495at2"/>
<dbReference type="PANTHER" id="PTHR34295">
    <property type="entry name" value="BIOTIN TRANSPORTER BIOY"/>
    <property type="match status" value="1"/>
</dbReference>
<evidence type="ECO:0000256" key="3">
    <source>
        <dbReference type="SAM" id="Phobius"/>
    </source>
</evidence>
<evidence type="ECO:0000256" key="1">
    <source>
        <dbReference type="ARBA" id="ARBA00010692"/>
    </source>
</evidence>